<evidence type="ECO:0000313" key="2">
    <source>
        <dbReference type="Ensembl" id="ENSPSNP00000002777.1"/>
    </source>
</evidence>
<keyword evidence="1" id="KW-0812">Transmembrane</keyword>
<keyword evidence="3" id="KW-1185">Reference proteome</keyword>
<dbReference type="Ensembl" id="ENSPSNT00000003196.1">
    <property type="protein sequence ID" value="ENSPSNP00000002777.1"/>
    <property type="gene ID" value="ENSPSNG00000002116.1"/>
</dbReference>
<accession>A0A8C9B9G2</accession>
<dbReference type="GeneTree" id="ENSGT01150000289452"/>
<sequence length="150" mass="16672">MGNQIVFLIFLFDSSSLIYRNAADFCILILYPASLPDSLMSFSSFLVTSLGFSMCNITLSANSDSFTSSFLTWIPRVSFSSLMVVARTSKTMLNKSGKSGNPCVVPDLKGNAFCFSLLSMMLAVGLSYMTFIMLRYVPPLTHFLESFYHK</sequence>
<evidence type="ECO:0000313" key="3">
    <source>
        <dbReference type="Proteomes" id="UP000694554"/>
    </source>
</evidence>
<dbReference type="AlphaFoldDB" id="A0A8C9B9G2"/>
<reference evidence="2" key="1">
    <citation type="submission" date="2019-08" db="EMBL/GenBank/DDBJ databases">
        <title>Phocoena sinus (Vaquita) genome, mPhoSin1, primary haplotype.</title>
        <authorList>
            <person name="Morin P."/>
            <person name="Mountcastle J."/>
            <person name="Fungtammasan C."/>
            <person name="Rhie A."/>
            <person name="Rojas-Bracho L."/>
            <person name="Smith C.R."/>
            <person name="Taylor B.L."/>
            <person name="Gulland F.M.D."/>
            <person name="Musser W."/>
            <person name="Houck M."/>
            <person name="Haase B."/>
            <person name="Paez S."/>
            <person name="Howe K."/>
            <person name="Torrance J."/>
            <person name="Formenti G."/>
            <person name="Phillippy A."/>
            <person name="Ryder O."/>
            <person name="Jarvis E.D."/>
            <person name="Fedrigo O."/>
        </authorList>
    </citation>
    <scope>NUCLEOTIDE SEQUENCE [LARGE SCALE GENOMIC DNA]</scope>
</reference>
<organism evidence="2 3">
    <name type="scientific">Phocoena sinus</name>
    <name type="common">Vaquita</name>
    <dbReference type="NCBI Taxonomy" id="42100"/>
    <lineage>
        <taxon>Eukaryota</taxon>
        <taxon>Metazoa</taxon>
        <taxon>Chordata</taxon>
        <taxon>Craniata</taxon>
        <taxon>Vertebrata</taxon>
        <taxon>Euteleostomi</taxon>
        <taxon>Mammalia</taxon>
        <taxon>Eutheria</taxon>
        <taxon>Laurasiatheria</taxon>
        <taxon>Artiodactyla</taxon>
        <taxon>Whippomorpha</taxon>
        <taxon>Cetacea</taxon>
        <taxon>Odontoceti</taxon>
        <taxon>Phocoenidae</taxon>
        <taxon>Phocoena</taxon>
    </lineage>
</organism>
<reference evidence="2" key="3">
    <citation type="submission" date="2025-09" db="UniProtKB">
        <authorList>
            <consortium name="Ensembl"/>
        </authorList>
    </citation>
    <scope>IDENTIFICATION</scope>
</reference>
<keyword evidence="1" id="KW-0472">Membrane</keyword>
<dbReference type="Proteomes" id="UP000694554">
    <property type="component" value="Chromosome 1"/>
</dbReference>
<proteinExistence type="predicted"/>
<evidence type="ECO:0000256" key="1">
    <source>
        <dbReference type="SAM" id="Phobius"/>
    </source>
</evidence>
<reference evidence="2" key="2">
    <citation type="submission" date="2025-08" db="UniProtKB">
        <authorList>
            <consortium name="Ensembl"/>
        </authorList>
    </citation>
    <scope>IDENTIFICATION</scope>
</reference>
<protein>
    <submittedName>
        <fullName evidence="2">Uncharacterized protein</fullName>
    </submittedName>
</protein>
<keyword evidence="1" id="KW-1133">Transmembrane helix</keyword>
<name>A0A8C9B9G2_PHOSS</name>
<feature type="transmembrane region" description="Helical" evidence="1">
    <location>
        <begin position="110"/>
        <end position="134"/>
    </location>
</feature>